<evidence type="ECO:0000313" key="2">
    <source>
        <dbReference type="EMBL" id="KAE8356360.1"/>
    </source>
</evidence>
<reference evidence="3" key="1">
    <citation type="submission" date="2019-04" db="EMBL/GenBank/DDBJ databases">
        <title>Friends and foes A comparative genomics studyof 23 Aspergillus species from section Flavi.</title>
        <authorList>
            <consortium name="DOE Joint Genome Institute"/>
            <person name="Kjaerbolling I."/>
            <person name="Vesth T."/>
            <person name="Frisvad J.C."/>
            <person name="Nybo J.L."/>
            <person name="Theobald S."/>
            <person name="Kildgaard S."/>
            <person name="Isbrandt T."/>
            <person name="Kuo A."/>
            <person name="Sato A."/>
            <person name="Lyhne E.K."/>
            <person name="Kogle M.E."/>
            <person name="Wiebenga A."/>
            <person name="Kun R.S."/>
            <person name="Lubbers R.J."/>
            <person name="Makela M.R."/>
            <person name="Barry K."/>
            <person name="Chovatia M."/>
            <person name="Clum A."/>
            <person name="Daum C."/>
            <person name="Haridas S."/>
            <person name="He G."/>
            <person name="LaButti K."/>
            <person name="Lipzen A."/>
            <person name="Mondo S."/>
            <person name="Riley R."/>
            <person name="Salamov A."/>
            <person name="Simmons B.A."/>
            <person name="Magnuson J.K."/>
            <person name="Henrissat B."/>
            <person name="Mortensen U.H."/>
            <person name="Larsen T.O."/>
            <person name="Devries R.P."/>
            <person name="Grigoriev I.V."/>
            <person name="Machida M."/>
            <person name="Baker S.E."/>
            <person name="Andersen M.R."/>
        </authorList>
    </citation>
    <scope>NUCLEOTIDE SEQUENCE [LARGE SCALE GENOMIC DNA]</scope>
    <source>
        <strain evidence="3">CBS 553.77</strain>
    </source>
</reference>
<proteinExistence type="predicted"/>
<dbReference type="Proteomes" id="UP000327118">
    <property type="component" value="Unassembled WGS sequence"/>
</dbReference>
<sequence>MTSHTTAIKYVPKNPTMPDDLKTRATFTLTRSSDRNDPSDSTRLTPKKNKIRPGSVRGALRTFSSPLLSPLRVSGIRVGRSGISRAKTSFRGVGGVLER</sequence>
<gene>
    <name evidence="2" type="ORF">BDV28DRAFT_127163</name>
</gene>
<accession>A0A5N6ZJM3</accession>
<organism evidence="2 3">
    <name type="scientific">Aspergillus coremiiformis</name>
    <dbReference type="NCBI Taxonomy" id="138285"/>
    <lineage>
        <taxon>Eukaryota</taxon>
        <taxon>Fungi</taxon>
        <taxon>Dikarya</taxon>
        <taxon>Ascomycota</taxon>
        <taxon>Pezizomycotina</taxon>
        <taxon>Eurotiomycetes</taxon>
        <taxon>Eurotiomycetidae</taxon>
        <taxon>Eurotiales</taxon>
        <taxon>Aspergillaceae</taxon>
        <taxon>Aspergillus</taxon>
        <taxon>Aspergillus subgen. Circumdati</taxon>
    </lineage>
</organism>
<evidence type="ECO:0000313" key="3">
    <source>
        <dbReference type="Proteomes" id="UP000327118"/>
    </source>
</evidence>
<feature type="region of interest" description="Disordered" evidence="1">
    <location>
        <begin position="1"/>
        <end position="54"/>
    </location>
</feature>
<evidence type="ECO:0000256" key="1">
    <source>
        <dbReference type="SAM" id="MobiDB-lite"/>
    </source>
</evidence>
<name>A0A5N6ZJM3_9EURO</name>
<protein>
    <submittedName>
        <fullName evidence="2">Uncharacterized protein</fullName>
    </submittedName>
</protein>
<dbReference type="OrthoDB" id="4502188at2759"/>
<keyword evidence="3" id="KW-1185">Reference proteome</keyword>
<dbReference type="EMBL" id="ML739039">
    <property type="protein sequence ID" value="KAE8356360.1"/>
    <property type="molecule type" value="Genomic_DNA"/>
</dbReference>
<dbReference type="AlphaFoldDB" id="A0A5N6ZJM3"/>